<reference evidence="4" key="1">
    <citation type="submission" date="2022-01" db="UniProtKB">
        <authorList>
            <consortium name="EnsemblMetazoa"/>
        </authorList>
    </citation>
    <scope>IDENTIFICATION</scope>
</reference>
<feature type="domain" description="Aminoacyl-tRNA synthetase class II (G/ P/ S/T)" evidence="3">
    <location>
        <begin position="263"/>
        <end position="408"/>
    </location>
</feature>
<dbReference type="InterPro" id="IPR042103">
    <property type="entry name" value="SerRS_1_N_sf"/>
</dbReference>
<dbReference type="InterPro" id="IPR002314">
    <property type="entry name" value="aa-tRNA-synt_IIb"/>
</dbReference>
<dbReference type="Gene3D" id="3.30.930.10">
    <property type="entry name" value="Bira Bifunctional Protein, Domain 2"/>
    <property type="match status" value="1"/>
</dbReference>
<evidence type="ECO:0000259" key="3">
    <source>
        <dbReference type="Pfam" id="PF00587"/>
    </source>
</evidence>
<proteinExistence type="inferred from homology"/>
<evidence type="ECO:0000256" key="1">
    <source>
        <dbReference type="ARBA" id="ARBA00010728"/>
    </source>
</evidence>
<dbReference type="SUPFAM" id="SSF55681">
    <property type="entry name" value="Class II aaRS and biotin synthetases"/>
    <property type="match status" value="1"/>
</dbReference>
<dbReference type="InterPro" id="IPR002317">
    <property type="entry name" value="Ser-tRNA-ligase_type_1"/>
</dbReference>
<keyword evidence="5" id="KW-1185">Reference proteome</keyword>
<dbReference type="KEGG" id="clec:106667228"/>
<feature type="site" description="Important for serine binding" evidence="2">
    <location>
        <position position="395"/>
    </location>
</feature>
<dbReference type="InterPro" id="IPR010978">
    <property type="entry name" value="tRNA-bd_arm"/>
</dbReference>
<dbReference type="Proteomes" id="UP000494040">
    <property type="component" value="Unassembled WGS sequence"/>
</dbReference>
<dbReference type="GO" id="GO:0004828">
    <property type="term" value="F:serine-tRNA ligase activity"/>
    <property type="evidence" value="ECO:0007669"/>
    <property type="project" value="InterPro"/>
</dbReference>
<protein>
    <recommendedName>
        <fullName evidence="3">Aminoacyl-tRNA synthetase class II (G/ P/ S/T) domain-containing protein</fullName>
    </recommendedName>
</protein>
<dbReference type="CTD" id="318604"/>
<accession>A0A8I6RZ38</accession>
<name>A0A8I6RZ38_CIMLE</name>
<dbReference type="Pfam" id="PF00587">
    <property type="entry name" value="tRNA-synt_2b"/>
    <property type="match status" value="1"/>
</dbReference>
<dbReference type="AlphaFoldDB" id="A0A8I6RZ38"/>
<dbReference type="SUPFAM" id="SSF46589">
    <property type="entry name" value="tRNA-binding arm"/>
    <property type="match status" value="1"/>
</dbReference>
<dbReference type="PANTHER" id="PTHR11778">
    <property type="entry name" value="SERYL-TRNA SYNTHETASE"/>
    <property type="match status" value="1"/>
</dbReference>
<dbReference type="GO" id="GO:0006434">
    <property type="term" value="P:seryl-tRNA aminoacylation"/>
    <property type="evidence" value="ECO:0007669"/>
    <property type="project" value="InterPro"/>
</dbReference>
<evidence type="ECO:0000256" key="2">
    <source>
        <dbReference type="PIRSR" id="PIRSR001529-1"/>
    </source>
</evidence>
<dbReference type="GO" id="GO:0005524">
    <property type="term" value="F:ATP binding"/>
    <property type="evidence" value="ECO:0007669"/>
    <property type="project" value="InterPro"/>
</dbReference>
<dbReference type="Gene3D" id="1.10.287.40">
    <property type="entry name" value="Serine-tRNA synthetase, tRNA binding domain"/>
    <property type="match status" value="1"/>
</dbReference>
<organism evidence="4 5">
    <name type="scientific">Cimex lectularius</name>
    <name type="common">Bed bug</name>
    <name type="synonym">Acanthia lectularia</name>
    <dbReference type="NCBI Taxonomy" id="79782"/>
    <lineage>
        <taxon>Eukaryota</taxon>
        <taxon>Metazoa</taxon>
        <taxon>Ecdysozoa</taxon>
        <taxon>Arthropoda</taxon>
        <taxon>Hexapoda</taxon>
        <taxon>Insecta</taxon>
        <taxon>Pterygota</taxon>
        <taxon>Neoptera</taxon>
        <taxon>Paraneoptera</taxon>
        <taxon>Hemiptera</taxon>
        <taxon>Heteroptera</taxon>
        <taxon>Panheteroptera</taxon>
        <taxon>Cimicomorpha</taxon>
        <taxon>Cimicidae</taxon>
        <taxon>Cimex</taxon>
    </lineage>
</organism>
<dbReference type="GeneID" id="106667228"/>
<dbReference type="RefSeq" id="XP_014250540.1">
    <property type="nucleotide sequence ID" value="XM_014395054.1"/>
</dbReference>
<dbReference type="EnsemblMetazoa" id="XM_014395054.1">
    <property type="protein sequence ID" value="XP_014250540.1"/>
    <property type="gene ID" value="LOC106667228"/>
</dbReference>
<sequence length="422" mass="48558">MLLLICRATAQNFMHVRRFPVKSLQRCYSLNPILKLDEYSQCNSPEMLESMKRRNITLDLSNLKALTQRYQDLNEKKAKIEIARGKISEEIIQLNEVDCEERKSSLNSTAKILRKDYKMLKSIIEQIEAQLFSFSLKLPNLIDNKTLDNEVELFSSPFEQKESDSHLNIGHQLDILEFLSPMQYFLKKGGGLLEISILNYFTSRLIQNKFTPFSNPDSCRSIIKELSCENIISLGKLTDSDFLYLHGAASFIPFLSYFYRSVISGELPIRLVSQGRKYSPKSKNEGLYTVHQKSAVQIFIIGCNETINLEFENLINYITEIYQSLEVPFRISYCSASNLSPSESLRADIEVYSGHYKKFKSVGHVSLYNDYFSKRSKMYYSKGNTTYYTHLISGTIVEIPPLIASVIEHTQNCELPICITRC</sequence>
<dbReference type="InterPro" id="IPR045864">
    <property type="entry name" value="aa-tRNA-synth_II/BPL/LPL"/>
</dbReference>
<evidence type="ECO:0000313" key="5">
    <source>
        <dbReference type="Proteomes" id="UP000494040"/>
    </source>
</evidence>
<comment type="similarity">
    <text evidence="1">Belongs to the class-II aminoacyl-tRNA synthetase family. Type-1 seryl-tRNA synthetase subfamily.</text>
</comment>
<dbReference type="OrthoDB" id="24683at2759"/>
<evidence type="ECO:0000313" key="4">
    <source>
        <dbReference type="EnsemblMetazoa" id="XP_014250540.1"/>
    </source>
</evidence>
<dbReference type="OMA" id="CNCTDFI"/>
<dbReference type="PIRSF" id="PIRSF001529">
    <property type="entry name" value="Ser-tRNA-synth_IIa"/>
    <property type="match status" value="1"/>
</dbReference>